<evidence type="ECO:0000313" key="2">
    <source>
        <dbReference type="Proteomes" id="UP000215223"/>
    </source>
</evidence>
<accession>A0A229SE80</accession>
<name>A0A229SE80_9PSEU</name>
<keyword evidence="2" id="KW-1185">Reference proteome</keyword>
<dbReference type="AlphaFoldDB" id="A0A229SE80"/>
<dbReference type="RefSeq" id="WP_093933567.1">
    <property type="nucleotide sequence ID" value="NZ_NMQT01000031.1"/>
</dbReference>
<dbReference type="EMBL" id="NMQT01000031">
    <property type="protein sequence ID" value="OXM57071.1"/>
    <property type="molecule type" value="Genomic_DNA"/>
</dbReference>
<dbReference type="Proteomes" id="UP000215223">
    <property type="component" value="Unassembled WGS sequence"/>
</dbReference>
<protein>
    <submittedName>
        <fullName evidence="1">Uncharacterized protein</fullName>
    </submittedName>
</protein>
<evidence type="ECO:0000313" key="1">
    <source>
        <dbReference type="EMBL" id="OXM57071.1"/>
    </source>
</evidence>
<proteinExistence type="predicted"/>
<dbReference type="OrthoDB" id="3637153at2"/>
<comment type="caution">
    <text evidence="1">The sequence shown here is derived from an EMBL/GenBank/DDBJ whole genome shotgun (WGS) entry which is preliminary data.</text>
</comment>
<gene>
    <name evidence="1" type="ORF">CFP71_10065</name>
</gene>
<organism evidence="1 2">
    <name type="scientific">Amycolatopsis thailandensis</name>
    <dbReference type="NCBI Taxonomy" id="589330"/>
    <lineage>
        <taxon>Bacteria</taxon>
        <taxon>Bacillati</taxon>
        <taxon>Actinomycetota</taxon>
        <taxon>Actinomycetes</taxon>
        <taxon>Pseudonocardiales</taxon>
        <taxon>Pseudonocardiaceae</taxon>
        <taxon>Amycolatopsis</taxon>
    </lineage>
</organism>
<sequence>MAAQRQRDTGSTRGGAGRGQYRVRLDYTTKCAHILDSADDDRVVEAYGPGVVRATVADVIAAGGWVLTSPVDSDSWSVWVDGREHPVHRR</sequence>
<reference evidence="1 2" key="1">
    <citation type="submission" date="2017-07" db="EMBL/GenBank/DDBJ databases">
        <title>Amycolatopsis thailandensis Genome sequencing and assembly.</title>
        <authorList>
            <person name="Kaur N."/>
            <person name="Mayilraj S."/>
        </authorList>
    </citation>
    <scope>NUCLEOTIDE SEQUENCE [LARGE SCALE GENOMIC DNA]</scope>
    <source>
        <strain evidence="1 2">JCM 16380</strain>
    </source>
</reference>